<evidence type="ECO:0000313" key="9">
    <source>
        <dbReference type="Proteomes" id="UP000092574"/>
    </source>
</evidence>
<evidence type="ECO:0000256" key="5">
    <source>
        <dbReference type="ARBA" id="ARBA00023136"/>
    </source>
</evidence>
<dbReference type="GO" id="GO:0005886">
    <property type="term" value="C:plasma membrane"/>
    <property type="evidence" value="ECO:0007669"/>
    <property type="project" value="UniProtKB-SubCell"/>
</dbReference>
<keyword evidence="4 6" id="KW-1133">Transmembrane helix</keyword>
<feature type="transmembrane region" description="Helical" evidence="6">
    <location>
        <begin position="265"/>
        <end position="283"/>
    </location>
</feature>
<feature type="transmembrane region" description="Helical" evidence="6">
    <location>
        <begin position="400"/>
        <end position="425"/>
    </location>
</feature>
<dbReference type="RefSeq" id="WP_065542358.1">
    <property type="nucleotide sequence ID" value="NZ_CP015405.2"/>
</dbReference>
<name>A0A1C7IBI2_9FIRM</name>
<evidence type="ECO:0000256" key="2">
    <source>
        <dbReference type="ARBA" id="ARBA00022475"/>
    </source>
</evidence>
<protein>
    <submittedName>
        <fullName evidence="8">Sodium:proton antiporter</fullName>
    </submittedName>
</protein>
<feature type="transmembrane region" description="Helical" evidence="6">
    <location>
        <begin position="370"/>
        <end position="388"/>
    </location>
</feature>
<dbReference type="STRING" id="1796616.A4V09_10625"/>
<dbReference type="EMBL" id="CP015405">
    <property type="protein sequence ID" value="ANU76183.1"/>
    <property type="molecule type" value="Genomic_DNA"/>
</dbReference>
<dbReference type="Pfam" id="PF03553">
    <property type="entry name" value="Na_H_antiporter"/>
    <property type="match status" value="1"/>
</dbReference>
<evidence type="ECO:0000256" key="1">
    <source>
        <dbReference type="ARBA" id="ARBA00004651"/>
    </source>
</evidence>
<feature type="transmembrane region" description="Helical" evidence="6">
    <location>
        <begin position="455"/>
        <end position="475"/>
    </location>
</feature>
<keyword evidence="3 6" id="KW-0812">Transmembrane</keyword>
<keyword evidence="5 6" id="KW-0472">Membrane</keyword>
<evidence type="ECO:0000256" key="4">
    <source>
        <dbReference type="ARBA" id="ARBA00022989"/>
    </source>
</evidence>
<gene>
    <name evidence="8" type="ORF">A4V09_10625</name>
</gene>
<feature type="transmembrane region" description="Helical" evidence="6">
    <location>
        <begin position="73"/>
        <end position="94"/>
    </location>
</feature>
<dbReference type="PANTHER" id="PTHR43478">
    <property type="entry name" value="NA+/H+ ANTIPORTER-RELATED"/>
    <property type="match status" value="1"/>
</dbReference>
<keyword evidence="2" id="KW-1003">Cell membrane</keyword>
<feature type="transmembrane region" description="Helical" evidence="6">
    <location>
        <begin position="106"/>
        <end position="128"/>
    </location>
</feature>
<comment type="subcellular location">
    <subcellularLocation>
        <location evidence="1">Cell membrane</location>
        <topology evidence="1">Multi-pass membrane protein</topology>
    </subcellularLocation>
</comment>
<feature type="transmembrane region" description="Helical" evidence="6">
    <location>
        <begin position="198"/>
        <end position="214"/>
    </location>
</feature>
<feature type="domain" description="Na+/H+ antiporter NhaC-like C-terminal" evidence="7">
    <location>
        <begin position="166"/>
        <end position="474"/>
    </location>
</feature>
<feature type="transmembrane region" description="Helical" evidence="6">
    <location>
        <begin position="295"/>
        <end position="313"/>
    </location>
</feature>
<evidence type="ECO:0000259" key="7">
    <source>
        <dbReference type="Pfam" id="PF03553"/>
    </source>
</evidence>
<evidence type="ECO:0000313" key="8">
    <source>
        <dbReference type="EMBL" id="ANU76183.1"/>
    </source>
</evidence>
<dbReference type="AlphaFoldDB" id="A0A1C7IBI2"/>
<dbReference type="KEGG" id="byl:A4V09_10625"/>
<reference evidence="8" key="1">
    <citation type="submission" date="2017-04" db="EMBL/GenBank/DDBJ databases">
        <title>Complete Genome Sequences of Twelve Strains of a Stable Defined Moderately Diverse Mouse Microbiota 2 (sDMDMm2).</title>
        <authorList>
            <person name="Uchimura Y."/>
            <person name="Wyss M."/>
            <person name="Brugiroux S."/>
            <person name="Limenitakis J.P."/>
            <person name="Stecher B."/>
            <person name="McCoy K.D."/>
            <person name="Macpherson A.J."/>
        </authorList>
    </citation>
    <scope>NUCLEOTIDE SEQUENCE</scope>
    <source>
        <strain evidence="8">YL58</strain>
    </source>
</reference>
<proteinExistence type="predicted"/>
<feature type="transmembrane region" description="Helical" evidence="6">
    <location>
        <begin position="325"/>
        <end position="350"/>
    </location>
</feature>
<accession>A0A1C7IBI2</accession>
<sequence length="476" mass="50839">MDYGFLTLIPPIIAIAFAIAFRKVALALLIGIFSGELILCGWNPLTAVNEMVNQILNVCADTGNLKTFLFTTLMGAFVILVRVSGGVNGFVTYLTEQGNKVKNKKMAMMIAYIIGIIIFIDGLLSIMFTGVVTRPLIDKYKVSREKLAYICDSTSAPINAIIPLNSWGAMLMGLIGAEITAGVITGDPMNLLIRSLPFQFYSIVSLIMVLFYILSGKDWGPMKKAEERVRTTGKLYDDGVVPLLNDSEGFDELVEPGKENKWNMMLPLIVLIGGTFIGLLVTGKGNITEGDGTTSILYAVTITLLVMCIFYTRQKIMTGKQFGDFVLKGVSNMLTLVILLVLAFAIGGVIKTLGTGTFLASLIGGRVSGAFGPAIIFLLGAVMAFSTGTSWGTFSIMMPIAIPMAVAMDSNILLAIGAVVSGGIFGDHCSPISDTTILSSMSVGTDLFSHVKTQLPYAVVTAAIATVLYVVCGLVM</sequence>
<dbReference type="PANTHER" id="PTHR43478:SF1">
    <property type="entry name" value="NA+_H+ ANTIPORTER NHAC-LIKE C-TERMINAL DOMAIN-CONTAINING PROTEIN"/>
    <property type="match status" value="1"/>
</dbReference>
<keyword evidence="9" id="KW-1185">Reference proteome</keyword>
<evidence type="ECO:0000256" key="3">
    <source>
        <dbReference type="ARBA" id="ARBA00022692"/>
    </source>
</evidence>
<organism evidence="8 9">
    <name type="scientific">Blautia pseudococcoides</name>
    <dbReference type="NCBI Taxonomy" id="1796616"/>
    <lineage>
        <taxon>Bacteria</taxon>
        <taxon>Bacillati</taxon>
        <taxon>Bacillota</taxon>
        <taxon>Clostridia</taxon>
        <taxon>Lachnospirales</taxon>
        <taxon>Lachnospiraceae</taxon>
        <taxon>Blautia</taxon>
    </lineage>
</organism>
<dbReference type="OrthoDB" id="9762978at2"/>
<evidence type="ECO:0000256" key="6">
    <source>
        <dbReference type="SAM" id="Phobius"/>
    </source>
</evidence>
<dbReference type="Proteomes" id="UP000092574">
    <property type="component" value="Chromosome"/>
</dbReference>
<dbReference type="InterPro" id="IPR018461">
    <property type="entry name" value="Na/H_Antiport_NhaC-like_C"/>
</dbReference>